<dbReference type="InterPro" id="IPR002355">
    <property type="entry name" value="Cu_oxidase_Cu_BS"/>
</dbReference>
<reference evidence="7 9" key="2">
    <citation type="submission" date="2019-03" db="EMBL/GenBank/DDBJ databases">
        <title>Genomics of glacier-inhabiting Cryobacterium strains.</title>
        <authorList>
            <person name="Liu Q."/>
            <person name="Xin Y.-H."/>
        </authorList>
    </citation>
    <scope>NUCLEOTIDE SEQUENCE [LARGE SCALE GENOMIC DNA]</scope>
    <source>
        <strain evidence="7 9">Hh8</strain>
    </source>
</reference>
<gene>
    <name evidence="7" type="ORF">E3O21_09150</name>
    <name evidence="6" type="ORF">SAMN05216368_101422</name>
</gene>
<keyword evidence="6" id="KW-0132">Cell division</keyword>
<dbReference type="EMBL" id="FNIB01000001">
    <property type="protein sequence ID" value="SDM60475.1"/>
    <property type="molecule type" value="Genomic_DNA"/>
</dbReference>
<evidence type="ECO:0000256" key="1">
    <source>
        <dbReference type="ARBA" id="ARBA00022723"/>
    </source>
</evidence>
<feature type="domain" description="Plastocyanin-like" evidence="4">
    <location>
        <begin position="409"/>
        <end position="510"/>
    </location>
</feature>
<evidence type="ECO:0000259" key="5">
    <source>
        <dbReference type="Pfam" id="PF07732"/>
    </source>
</evidence>
<dbReference type="STRING" id="1424659.SAMN05216368_101422"/>
<protein>
    <submittedName>
        <fullName evidence="7">Multicopper oxidase family protein</fullName>
    </submittedName>
    <submittedName>
        <fullName evidence="6">Multicopper oxidase with three cupredoxin domains (Includes cell division protein FtsP and spore coat protein CotA)</fullName>
    </submittedName>
</protein>
<dbReference type="GO" id="GO:0016491">
    <property type="term" value="F:oxidoreductase activity"/>
    <property type="evidence" value="ECO:0007669"/>
    <property type="project" value="UniProtKB-KW"/>
</dbReference>
<evidence type="ECO:0000313" key="6">
    <source>
        <dbReference type="EMBL" id="SDM60475.1"/>
    </source>
</evidence>
<dbReference type="InterPro" id="IPR011706">
    <property type="entry name" value="Cu-oxidase_C"/>
</dbReference>
<dbReference type="Pfam" id="PF07731">
    <property type="entry name" value="Cu-oxidase_2"/>
    <property type="match status" value="1"/>
</dbReference>
<dbReference type="SUPFAM" id="SSF49503">
    <property type="entry name" value="Cupredoxins"/>
    <property type="match status" value="3"/>
</dbReference>
<dbReference type="Proteomes" id="UP000199639">
    <property type="component" value="Unassembled WGS sequence"/>
</dbReference>
<evidence type="ECO:0000256" key="2">
    <source>
        <dbReference type="ARBA" id="ARBA00023002"/>
    </source>
</evidence>
<evidence type="ECO:0000313" key="9">
    <source>
        <dbReference type="Proteomes" id="UP000298252"/>
    </source>
</evidence>
<feature type="domain" description="Plastocyanin-like" evidence="5">
    <location>
        <begin position="69"/>
        <end position="182"/>
    </location>
</feature>
<dbReference type="PANTHER" id="PTHR11709">
    <property type="entry name" value="MULTI-COPPER OXIDASE"/>
    <property type="match status" value="1"/>
</dbReference>
<feature type="domain" description="Plastocyanin-like" evidence="3">
    <location>
        <begin position="192"/>
        <end position="297"/>
    </location>
</feature>
<keyword evidence="6" id="KW-0946">Virion</keyword>
<dbReference type="InterPro" id="IPR008972">
    <property type="entry name" value="Cupredoxin"/>
</dbReference>
<dbReference type="InterPro" id="IPR001117">
    <property type="entry name" value="Cu-oxidase_2nd"/>
</dbReference>
<dbReference type="InterPro" id="IPR045087">
    <property type="entry name" value="Cu-oxidase_fam"/>
</dbReference>
<evidence type="ECO:0000259" key="3">
    <source>
        <dbReference type="Pfam" id="PF00394"/>
    </source>
</evidence>
<keyword evidence="2" id="KW-0560">Oxidoreductase</keyword>
<dbReference type="AlphaFoldDB" id="A0A4R8V6W0"/>
<dbReference type="GO" id="GO:0005507">
    <property type="term" value="F:copper ion binding"/>
    <property type="evidence" value="ECO:0007669"/>
    <property type="project" value="InterPro"/>
</dbReference>
<dbReference type="CDD" id="cd13853">
    <property type="entry name" value="CuRO_1_Tth-MCO_like"/>
    <property type="match status" value="1"/>
</dbReference>
<organism evidence="6 8">
    <name type="scientific">Cryobacterium flavum</name>
    <dbReference type="NCBI Taxonomy" id="1424659"/>
    <lineage>
        <taxon>Bacteria</taxon>
        <taxon>Bacillati</taxon>
        <taxon>Actinomycetota</taxon>
        <taxon>Actinomycetes</taxon>
        <taxon>Micrococcales</taxon>
        <taxon>Microbacteriaceae</taxon>
        <taxon>Cryobacterium</taxon>
    </lineage>
</organism>
<sequence>MPGLSRRSALILGGVGIAGTAVGGTGFFVNQRIYSTTSLAIPSGSDLVEPPELRSISGTLAVDLESSPQQVTIAGRDVRALSYNGGVPGPTLRVRAGDTLSVSLRNGLADPSNLHVHGLHVSPENNGDNMFVTVEAGDSFDYQYELPANHPPGVYWYHPHHHGFVADQVFGGLYGAIIVEDPDPIPASRERVLVISDMTLDSTGTISAATAMEKMSGREGDLVLVNGQLTPSMTARPGERERWRIINACVSRYLRLRLDGQQLSLLGIDSGRFEAAHDVDEVVLAPGNRADLLVTGTAGTSVLRAHTYDRGTSGGMMMGVGGSAGADDIALATFHVAGDDVAPVAAIPGQPVPRDLRTATVTARRELIFAMGMGGNMGGAMGGETGSGMGGNMDGGMGGGVGGGMMSATINGQVFDATRVDTTVQFDSVEDWMLTNTSPLDHPMHLHVWPMQIIEQSGRPVETIMWQDVVNIPARSTVRVRIAFDDFSGRTVYHCHILDHEDSGMMGVITAN</sequence>
<evidence type="ECO:0000313" key="8">
    <source>
        <dbReference type="Proteomes" id="UP000199639"/>
    </source>
</evidence>
<dbReference type="Proteomes" id="UP000298252">
    <property type="component" value="Unassembled WGS sequence"/>
</dbReference>
<keyword evidence="9" id="KW-1185">Reference proteome</keyword>
<dbReference type="CDD" id="cd13900">
    <property type="entry name" value="CuRO_3_Tth-MCO_like"/>
    <property type="match status" value="1"/>
</dbReference>
<evidence type="ECO:0000313" key="7">
    <source>
        <dbReference type="EMBL" id="TFB77800.1"/>
    </source>
</evidence>
<proteinExistence type="predicted"/>
<dbReference type="PANTHER" id="PTHR11709:SF2">
    <property type="entry name" value="MULTICOPPER OXIDASE LPR1"/>
    <property type="match status" value="1"/>
</dbReference>
<dbReference type="EMBL" id="SOFD01000024">
    <property type="protein sequence ID" value="TFB77800.1"/>
    <property type="molecule type" value="Genomic_DNA"/>
</dbReference>
<dbReference type="InterPro" id="IPR011707">
    <property type="entry name" value="Cu-oxidase-like_N"/>
</dbReference>
<dbReference type="GO" id="GO:0051301">
    <property type="term" value="P:cell division"/>
    <property type="evidence" value="ECO:0007669"/>
    <property type="project" value="UniProtKB-KW"/>
</dbReference>
<dbReference type="PROSITE" id="PS00080">
    <property type="entry name" value="MULTICOPPER_OXIDASE2"/>
    <property type="match status" value="1"/>
</dbReference>
<dbReference type="RefSeq" id="WP_092338696.1">
    <property type="nucleotide sequence ID" value="NZ_FNIB01000001.1"/>
</dbReference>
<keyword evidence="1" id="KW-0479">Metal-binding</keyword>
<keyword evidence="6" id="KW-0167">Capsid protein</keyword>
<keyword evidence="6" id="KW-0131">Cell cycle</keyword>
<dbReference type="Gene3D" id="2.60.40.420">
    <property type="entry name" value="Cupredoxins - blue copper proteins"/>
    <property type="match status" value="3"/>
</dbReference>
<reference evidence="6 8" key="1">
    <citation type="submission" date="2016-10" db="EMBL/GenBank/DDBJ databases">
        <authorList>
            <person name="Varghese N."/>
            <person name="Submissions S."/>
        </authorList>
    </citation>
    <scope>NUCLEOTIDE SEQUENCE [LARGE SCALE GENOMIC DNA]</scope>
    <source>
        <strain evidence="6 8">CGMCC 1.11215</strain>
    </source>
</reference>
<accession>A0A4R8V6W0</accession>
<dbReference type="CDD" id="cd13881">
    <property type="entry name" value="CuRO_2_McoC_like"/>
    <property type="match status" value="1"/>
</dbReference>
<dbReference type="Pfam" id="PF07732">
    <property type="entry name" value="Cu-oxidase_3"/>
    <property type="match status" value="1"/>
</dbReference>
<name>A0A4R8V6W0_9MICO</name>
<evidence type="ECO:0000259" key="4">
    <source>
        <dbReference type="Pfam" id="PF07731"/>
    </source>
</evidence>
<dbReference type="Pfam" id="PF00394">
    <property type="entry name" value="Cu-oxidase"/>
    <property type="match status" value="1"/>
</dbReference>